<feature type="transmembrane region" description="Helical" evidence="1">
    <location>
        <begin position="271"/>
        <end position="296"/>
    </location>
</feature>
<evidence type="ECO:0000313" key="3">
    <source>
        <dbReference type="Proteomes" id="UP000597507"/>
    </source>
</evidence>
<dbReference type="AlphaFoldDB" id="A0A8J2ZEY7"/>
<evidence type="ECO:0008006" key="4">
    <source>
        <dbReference type="Google" id="ProtNLM"/>
    </source>
</evidence>
<feature type="transmembrane region" description="Helical" evidence="1">
    <location>
        <begin position="206"/>
        <end position="229"/>
    </location>
</feature>
<feature type="transmembrane region" description="Helical" evidence="1">
    <location>
        <begin position="173"/>
        <end position="194"/>
    </location>
</feature>
<gene>
    <name evidence="2" type="ORF">GCM10010964_40210</name>
</gene>
<keyword evidence="1" id="KW-1133">Transmembrane helix</keyword>
<accession>A0A8J2ZEY7</accession>
<comment type="caution">
    <text evidence="2">The sequence shown here is derived from an EMBL/GenBank/DDBJ whole genome shotgun (WGS) entry which is preliminary data.</text>
</comment>
<protein>
    <recommendedName>
        <fullName evidence="4">DUF2232 domain-containing protein</fullName>
    </recommendedName>
</protein>
<feature type="transmembrane region" description="Helical" evidence="1">
    <location>
        <begin position="114"/>
        <end position="134"/>
    </location>
</feature>
<feature type="transmembrane region" description="Helical" evidence="1">
    <location>
        <begin position="17"/>
        <end position="38"/>
    </location>
</feature>
<dbReference type="Proteomes" id="UP000597507">
    <property type="component" value="Unassembled WGS sequence"/>
</dbReference>
<feature type="transmembrane region" description="Helical" evidence="1">
    <location>
        <begin position="50"/>
        <end position="76"/>
    </location>
</feature>
<dbReference type="RefSeq" id="WP_188903525.1">
    <property type="nucleotide sequence ID" value="NZ_BMKS01000018.1"/>
</dbReference>
<keyword evidence="1" id="KW-0812">Transmembrane</keyword>
<organism evidence="2 3">
    <name type="scientific">Caldovatus sediminis</name>
    <dbReference type="NCBI Taxonomy" id="2041189"/>
    <lineage>
        <taxon>Bacteria</taxon>
        <taxon>Pseudomonadati</taxon>
        <taxon>Pseudomonadota</taxon>
        <taxon>Alphaproteobacteria</taxon>
        <taxon>Acetobacterales</taxon>
        <taxon>Roseomonadaceae</taxon>
        <taxon>Caldovatus</taxon>
    </lineage>
</organism>
<proteinExistence type="predicted"/>
<sequence length="319" mass="31597">MSGSGGGSGTALSDPRWLAAGAGGLLAAVAALWAVRGLPLGGLTLWASPLPILLAGLGFGLGAAAGALAVASAAIALAASTLALLLFLAGFGLPAFLLLALGLRGGRIRPALPFALLGLWPAGVTLALSLALAGEPGGLEGAMRRTLEHSFAHSGLEVPEEAIEVAARLKPGMLGLVFAVAMAANAALAQRLLARAGLALAPTPRWSVAARLPGWYPALPALAFLWWAAAGSEGVGLGIALALLVPLFLQGLAAIHAALPAGRPGRRAMLGALYAAILFPMTSTLAVLGVTAFGLFAQWWRHPGGSAAGPPGSSGGTPT</sequence>
<dbReference type="EMBL" id="BMKS01000018">
    <property type="protein sequence ID" value="GGG48789.1"/>
    <property type="molecule type" value="Genomic_DNA"/>
</dbReference>
<keyword evidence="1" id="KW-0472">Membrane</keyword>
<name>A0A8J2ZEY7_9PROT</name>
<evidence type="ECO:0000313" key="2">
    <source>
        <dbReference type="EMBL" id="GGG48789.1"/>
    </source>
</evidence>
<feature type="transmembrane region" description="Helical" evidence="1">
    <location>
        <begin position="235"/>
        <end position="259"/>
    </location>
</feature>
<keyword evidence="3" id="KW-1185">Reference proteome</keyword>
<reference evidence="2 3" key="1">
    <citation type="journal article" date="2014" name="Int. J. Syst. Evol. Microbiol.">
        <title>Complete genome sequence of Corynebacterium casei LMG S-19264T (=DSM 44701T), isolated from a smear-ripened cheese.</title>
        <authorList>
            <consortium name="US DOE Joint Genome Institute (JGI-PGF)"/>
            <person name="Walter F."/>
            <person name="Albersmeier A."/>
            <person name="Kalinowski J."/>
            <person name="Ruckert C."/>
        </authorList>
    </citation>
    <scope>NUCLEOTIDE SEQUENCE [LARGE SCALE GENOMIC DNA]</scope>
    <source>
        <strain evidence="2 3">CGMCC 1.16330</strain>
    </source>
</reference>
<evidence type="ECO:0000256" key="1">
    <source>
        <dbReference type="SAM" id="Phobius"/>
    </source>
</evidence>
<feature type="transmembrane region" description="Helical" evidence="1">
    <location>
        <begin position="82"/>
        <end position="102"/>
    </location>
</feature>